<dbReference type="PANTHER" id="PTHR42799">
    <property type="entry name" value="MITOCHONDRIAL PEPTIDE METHIONINE SULFOXIDE REDUCTASE"/>
    <property type="match status" value="1"/>
</dbReference>
<organism evidence="6 7">
    <name type="scientific">Pontibacter rugosus</name>
    <dbReference type="NCBI Taxonomy" id="1745966"/>
    <lineage>
        <taxon>Bacteria</taxon>
        <taxon>Pseudomonadati</taxon>
        <taxon>Bacteroidota</taxon>
        <taxon>Cytophagia</taxon>
        <taxon>Cytophagales</taxon>
        <taxon>Hymenobacteraceae</taxon>
        <taxon>Pontibacter</taxon>
    </lineage>
</organism>
<comment type="caution">
    <text evidence="6">The sequence shown here is derived from an EMBL/GenBank/DDBJ whole genome shotgun (WGS) entry which is preliminary data.</text>
</comment>
<sequence length="221" mass="25035">MKVPPIDLLMPKTTETATFSMGCFWSPDALFGSINGVVRTKVGYTGGTTDAPTYWTLADHIETVQLDYDPKKLSFQTLLHLFFTNHKAARAPWKRQYASAIFYHDQKQKDLAMAAKAAFQTQAGQQIYTEINPLKTFYVAEDRHQKYKLQRQPQIWEEFQEMYPRMDALLHSTAAAKVNAYLYGYGSSEELESSISSFGLSPSAQQVLLQKTRSPKPISCS</sequence>
<dbReference type="Proteomes" id="UP001597094">
    <property type="component" value="Unassembled WGS sequence"/>
</dbReference>
<dbReference type="GO" id="GO:0008113">
    <property type="term" value="F:peptide-methionine (S)-S-oxide reductase activity"/>
    <property type="evidence" value="ECO:0007669"/>
    <property type="project" value="UniProtKB-EC"/>
</dbReference>
<gene>
    <name evidence="6" type="primary">msrA</name>
    <name evidence="6" type="ORF">ACFQ2O_04505</name>
</gene>
<dbReference type="Gene3D" id="3.30.1060.10">
    <property type="entry name" value="Peptide methionine sulphoxide reductase MsrA"/>
    <property type="match status" value="1"/>
</dbReference>
<accession>A0ABW3SLF3</accession>
<evidence type="ECO:0000313" key="6">
    <source>
        <dbReference type="EMBL" id="MFD1185460.1"/>
    </source>
</evidence>
<evidence type="ECO:0000259" key="5">
    <source>
        <dbReference type="Pfam" id="PF01625"/>
    </source>
</evidence>
<proteinExistence type="predicted"/>
<dbReference type="SUPFAM" id="SSF55068">
    <property type="entry name" value="Peptide methionine sulfoxide reductase"/>
    <property type="match status" value="1"/>
</dbReference>
<evidence type="ECO:0000256" key="4">
    <source>
        <dbReference type="ARBA" id="ARBA00048782"/>
    </source>
</evidence>
<dbReference type="PANTHER" id="PTHR42799:SF13">
    <property type="entry name" value="PEPTIDE METHIONINE SULFOXIDE REDUCTASE"/>
    <property type="match status" value="1"/>
</dbReference>
<dbReference type="EMBL" id="JBHTLD010000023">
    <property type="protein sequence ID" value="MFD1185460.1"/>
    <property type="molecule type" value="Genomic_DNA"/>
</dbReference>
<comment type="catalytic activity">
    <reaction evidence="3">
        <text>L-methionyl-[protein] + [thioredoxin]-disulfide + H2O = L-methionyl-(S)-S-oxide-[protein] + [thioredoxin]-dithiol</text>
        <dbReference type="Rhea" id="RHEA:14217"/>
        <dbReference type="Rhea" id="RHEA-COMP:10698"/>
        <dbReference type="Rhea" id="RHEA-COMP:10700"/>
        <dbReference type="Rhea" id="RHEA-COMP:12313"/>
        <dbReference type="Rhea" id="RHEA-COMP:12315"/>
        <dbReference type="ChEBI" id="CHEBI:15377"/>
        <dbReference type="ChEBI" id="CHEBI:16044"/>
        <dbReference type="ChEBI" id="CHEBI:29950"/>
        <dbReference type="ChEBI" id="CHEBI:44120"/>
        <dbReference type="ChEBI" id="CHEBI:50058"/>
        <dbReference type="EC" id="1.8.4.11"/>
    </reaction>
</comment>
<dbReference type="EC" id="1.8.4.11" evidence="1"/>
<feature type="domain" description="Peptide methionine sulphoxide reductase MsrA" evidence="5">
    <location>
        <begin position="16"/>
        <end position="152"/>
    </location>
</feature>
<dbReference type="InterPro" id="IPR036509">
    <property type="entry name" value="Met_Sox_Rdtase_MsrA_sf"/>
</dbReference>
<keyword evidence="7" id="KW-1185">Reference proteome</keyword>
<evidence type="ECO:0000256" key="1">
    <source>
        <dbReference type="ARBA" id="ARBA00012502"/>
    </source>
</evidence>
<name>A0ABW3SLF3_9BACT</name>
<protein>
    <recommendedName>
        <fullName evidence="1">peptide-methionine (S)-S-oxide reductase</fullName>
        <ecNumber evidence="1">1.8.4.11</ecNumber>
    </recommendedName>
</protein>
<dbReference type="InterPro" id="IPR002569">
    <property type="entry name" value="Met_Sox_Rdtase_MsrA_dom"/>
</dbReference>
<keyword evidence="2 6" id="KW-0560">Oxidoreductase</keyword>
<evidence type="ECO:0000313" key="7">
    <source>
        <dbReference type="Proteomes" id="UP001597094"/>
    </source>
</evidence>
<dbReference type="RefSeq" id="WP_377523214.1">
    <property type="nucleotide sequence ID" value="NZ_JBHTLD010000023.1"/>
</dbReference>
<dbReference type="InterPro" id="IPR050162">
    <property type="entry name" value="MsrA_MetSO_reductase"/>
</dbReference>
<evidence type="ECO:0000256" key="3">
    <source>
        <dbReference type="ARBA" id="ARBA00047806"/>
    </source>
</evidence>
<evidence type="ECO:0000256" key="2">
    <source>
        <dbReference type="ARBA" id="ARBA00023002"/>
    </source>
</evidence>
<reference evidence="7" key="1">
    <citation type="journal article" date="2019" name="Int. J. Syst. Evol. Microbiol.">
        <title>The Global Catalogue of Microorganisms (GCM) 10K type strain sequencing project: providing services to taxonomists for standard genome sequencing and annotation.</title>
        <authorList>
            <consortium name="The Broad Institute Genomics Platform"/>
            <consortium name="The Broad Institute Genome Sequencing Center for Infectious Disease"/>
            <person name="Wu L."/>
            <person name="Ma J."/>
        </authorList>
    </citation>
    <scope>NUCLEOTIDE SEQUENCE [LARGE SCALE GENOMIC DNA]</scope>
    <source>
        <strain evidence="7">JCM 31319</strain>
    </source>
</reference>
<comment type="catalytic activity">
    <reaction evidence="4">
        <text>[thioredoxin]-disulfide + L-methionine + H2O = L-methionine (S)-S-oxide + [thioredoxin]-dithiol</text>
        <dbReference type="Rhea" id="RHEA:19993"/>
        <dbReference type="Rhea" id="RHEA-COMP:10698"/>
        <dbReference type="Rhea" id="RHEA-COMP:10700"/>
        <dbReference type="ChEBI" id="CHEBI:15377"/>
        <dbReference type="ChEBI" id="CHEBI:29950"/>
        <dbReference type="ChEBI" id="CHEBI:50058"/>
        <dbReference type="ChEBI" id="CHEBI:57844"/>
        <dbReference type="ChEBI" id="CHEBI:58772"/>
        <dbReference type="EC" id="1.8.4.11"/>
    </reaction>
</comment>
<dbReference type="Pfam" id="PF01625">
    <property type="entry name" value="PMSR"/>
    <property type="match status" value="1"/>
</dbReference>
<dbReference type="NCBIfam" id="TIGR00401">
    <property type="entry name" value="msrA"/>
    <property type="match status" value="1"/>
</dbReference>